<feature type="domain" description="Heterokaryon incompatibility" evidence="1">
    <location>
        <begin position="420"/>
        <end position="571"/>
    </location>
</feature>
<evidence type="ECO:0000313" key="3">
    <source>
        <dbReference type="EMBL" id="PMD35107.1"/>
    </source>
</evidence>
<dbReference type="InterPro" id="IPR010730">
    <property type="entry name" value="HET"/>
</dbReference>
<gene>
    <name evidence="3" type="ORF">L207DRAFT_588592</name>
</gene>
<dbReference type="Gene3D" id="2.30.60.10">
    <property type="entry name" value="Cyanovirin-N"/>
    <property type="match status" value="2"/>
</dbReference>
<sequence>MLLSEAIRSGSISSTGVFTAECTNEHGDVVTSSIDLNDFLGNENGAFKYDFEDKSGFYRNYSTSCESIRLSGTRLHAQLQNLFGVPRNAVIQLDTILAVYEGRVIKRTIPWTKPKIKRELANVKTFCKGTIWWKVKENSVLSTICLDDDDDPVENDIDLNNVLGNYGGYLGYGKNAFQRTQLEIAGTIQNNTPIIQAQLPVGHTRGGMVREESNLDFLHLDDLLCVEDGVIRAILPEGSIRSPLSSCERCSDLNNCCNLPVLEMDLPALLLNSCPTCELLALSFKMCVPQGALPIPDKQSSPGAICSLRYEIAPSHPRPWILEFVYFNQLLDGTLQERHINLMVYTEHSTPYIGNSLHVTGNSRSHDCISLIKSWMSRCNTQHQNCSPQANIVPKRLVYIGLAPSDDIRILITQGKPLAYACLSHCWGKTESIKTTQATLLDYQQTIPWDRLPKVFRDAIEHCRLLGIEYIWIDSLCIIQDDREDWRHEALQMASIYGGCCLCLAATSAKDHYGNCSIEGTKLIKVNGVDGAGSSCSVFVRPARLKHIYDAPGIDGIDDFPLLRRAWVYQERMLSPKVLHFGPEEVSFECVESSSCECGAIEKLLQLSVSDKDRKNLIYQGRTSRIGYNDRVFWMLVVSIFTQLDISFGGDRLPAIAGVAKDFQEHQLRAGSPVGSYVAGLWSSNLVNEMLWDSTDNLPRPSTYIAPTWSWACVPGGVVYYVQRSRRWIAQHFNILEAKTTSISGNPMDEITGGYLRVSGMLREMHWSTRQVGPANRRETYWWPTGEQYSGLPASTKPSSSWGKWRSDYNVDSPGPHQIISSETLYFLLVAGPEGLEGFMGLVLRSLPDPTFGPLPVFQRVGTWAKQSKFEIGDAKLTDLVII</sequence>
<dbReference type="OrthoDB" id="3562689at2759"/>
<dbReference type="PANTHER" id="PTHR33112">
    <property type="entry name" value="DOMAIN PROTEIN, PUTATIVE-RELATED"/>
    <property type="match status" value="1"/>
</dbReference>
<evidence type="ECO:0000259" key="1">
    <source>
        <dbReference type="Pfam" id="PF06985"/>
    </source>
</evidence>
<dbReference type="STRING" id="1149755.A0A2J6R9B7"/>
<dbReference type="InterPro" id="IPR011058">
    <property type="entry name" value="Cyanovirin-N"/>
</dbReference>
<dbReference type="Pfam" id="PF06985">
    <property type="entry name" value="HET"/>
    <property type="match status" value="1"/>
</dbReference>
<dbReference type="SUPFAM" id="SSF51322">
    <property type="entry name" value="Cyanovirin-N"/>
    <property type="match status" value="2"/>
</dbReference>
<proteinExistence type="predicted"/>
<name>A0A2J6R9B7_HYAVF</name>
<dbReference type="AlphaFoldDB" id="A0A2J6R9B7"/>
<dbReference type="Pfam" id="PF08881">
    <property type="entry name" value="CVNH"/>
    <property type="match status" value="1"/>
</dbReference>
<feature type="domain" description="Cyanovirin-N" evidence="2">
    <location>
        <begin position="13"/>
        <end position="100"/>
    </location>
</feature>
<dbReference type="InterPro" id="IPR036673">
    <property type="entry name" value="Cyanovirin-N_sf"/>
</dbReference>
<evidence type="ECO:0000259" key="2">
    <source>
        <dbReference type="Pfam" id="PF08881"/>
    </source>
</evidence>
<keyword evidence="4" id="KW-1185">Reference proteome</keyword>
<protein>
    <submittedName>
        <fullName evidence="3">HET-domain-containing protein</fullName>
    </submittedName>
</protein>
<organism evidence="3 4">
    <name type="scientific">Hyaloscypha variabilis (strain UAMH 11265 / GT02V1 / F)</name>
    <name type="common">Meliniomyces variabilis</name>
    <dbReference type="NCBI Taxonomy" id="1149755"/>
    <lineage>
        <taxon>Eukaryota</taxon>
        <taxon>Fungi</taxon>
        <taxon>Dikarya</taxon>
        <taxon>Ascomycota</taxon>
        <taxon>Pezizomycotina</taxon>
        <taxon>Leotiomycetes</taxon>
        <taxon>Helotiales</taxon>
        <taxon>Hyaloscyphaceae</taxon>
        <taxon>Hyaloscypha</taxon>
        <taxon>Hyaloscypha variabilis</taxon>
    </lineage>
</organism>
<accession>A0A2J6R9B7</accession>
<evidence type="ECO:0000313" key="4">
    <source>
        <dbReference type="Proteomes" id="UP000235786"/>
    </source>
</evidence>
<dbReference type="Proteomes" id="UP000235786">
    <property type="component" value="Unassembled WGS sequence"/>
</dbReference>
<reference evidence="3 4" key="1">
    <citation type="submission" date="2016-04" db="EMBL/GenBank/DDBJ databases">
        <title>A degradative enzymes factory behind the ericoid mycorrhizal symbiosis.</title>
        <authorList>
            <consortium name="DOE Joint Genome Institute"/>
            <person name="Martino E."/>
            <person name="Morin E."/>
            <person name="Grelet G."/>
            <person name="Kuo A."/>
            <person name="Kohler A."/>
            <person name="Daghino S."/>
            <person name="Barry K."/>
            <person name="Choi C."/>
            <person name="Cichocki N."/>
            <person name="Clum A."/>
            <person name="Copeland A."/>
            <person name="Hainaut M."/>
            <person name="Haridas S."/>
            <person name="Labutti K."/>
            <person name="Lindquist E."/>
            <person name="Lipzen A."/>
            <person name="Khouja H.-R."/>
            <person name="Murat C."/>
            <person name="Ohm R."/>
            <person name="Olson A."/>
            <person name="Spatafora J."/>
            <person name="Veneault-Fourrey C."/>
            <person name="Henrissat B."/>
            <person name="Grigoriev I."/>
            <person name="Martin F."/>
            <person name="Perotto S."/>
        </authorList>
    </citation>
    <scope>NUCLEOTIDE SEQUENCE [LARGE SCALE GENOMIC DNA]</scope>
    <source>
        <strain evidence="3 4">F</strain>
    </source>
</reference>
<dbReference type="EMBL" id="KZ613953">
    <property type="protein sequence ID" value="PMD35107.1"/>
    <property type="molecule type" value="Genomic_DNA"/>
</dbReference>
<dbReference type="PANTHER" id="PTHR33112:SF13">
    <property type="entry name" value="HETEROKARYON INCOMPATIBILITY DOMAIN-CONTAINING PROTEIN"/>
    <property type="match status" value="1"/>
</dbReference>